<dbReference type="AlphaFoldDB" id="A0AA96V263"/>
<evidence type="ECO:0000313" key="2">
    <source>
        <dbReference type="Proteomes" id="UP001303587"/>
    </source>
</evidence>
<sequence length="95" mass="10750">MVDCTYCFQFRLYLLFSIQIAPAVYNSNCTDRLQFRLHLLVTVPIAPAVYNSNCTAVCSSDCICYCCTQFTSSKSEKSNAKRLIFRGGLPDSKRK</sequence>
<protein>
    <submittedName>
        <fullName evidence="1">Uncharacterized protein</fullName>
    </submittedName>
</protein>
<keyword evidence="2" id="KW-1185">Reference proteome</keyword>
<reference evidence="1 2" key="1">
    <citation type="submission" date="2023-07" db="EMBL/GenBank/DDBJ databases">
        <title>Closed genoem sequence of Methanosarcinaceae archaeon Ac7.</title>
        <authorList>
            <person name="Poehlein A."/>
            <person name="Protasov E."/>
            <person name="Platt K."/>
            <person name="Reeh H."/>
            <person name="Daniel R."/>
            <person name="Brune A."/>
        </authorList>
    </citation>
    <scope>NUCLEOTIDE SEQUENCE [LARGE SCALE GENOMIC DNA]</scope>
    <source>
        <strain evidence="1 2">Ac7</strain>
    </source>
</reference>
<dbReference type="Proteomes" id="UP001303587">
    <property type="component" value="Chromosome"/>
</dbReference>
<organism evidence="1 2">
    <name type="scientific">Methanolapillus millepedarum</name>
    <dbReference type="NCBI Taxonomy" id="3028296"/>
    <lineage>
        <taxon>Archaea</taxon>
        <taxon>Methanobacteriati</taxon>
        <taxon>Methanobacteriota</taxon>
        <taxon>Stenosarchaea group</taxon>
        <taxon>Methanomicrobia</taxon>
        <taxon>Methanosarcinales</taxon>
        <taxon>Methanosarcinaceae</taxon>
        <taxon>Methanolapillus</taxon>
    </lineage>
</organism>
<accession>A0AA96V263</accession>
<dbReference type="EMBL" id="CP131060">
    <property type="protein sequence ID" value="WNY24568.1"/>
    <property type="molecule type" value="Genomic_DNA"/>
</dbReference>
<evidence type="ECO:0000313" key="1">
    <source>
        <dbReference type="EMBL" id="WNY24568.1"/>
    </source>
</evidence>
<proteinExistence type="predicted"/>
<name>A0AA96V263_9EURY</name>
<gene>
    <name evidence="1" type="ORF">MsAc7_00900</name>
</gene>